<dbReference type="OrthoDB" id="406472at2759"/>
<dbReference type="EMBL" id="CAMXCT020006613">
    <property type="protein sequence ID" value="CAL1170354.1"/>
    <property type="molecule type" value="Genomic_DNA"/>
</dbReference>
<comment type="caution">
    <text evidence="2">The sequence shown here is derived from an EMBL/GenBank/DDBJ whole genome shotgun (WGS) entry which is preliminary data.</text>
</comment>
<dbReference type="Gene3D" id="2.20.110.10">
    <property type="entry name" value="Histone H3 K4-specific methyltransferase SET7/9 N-terminal domain"/>
    <property type="match status" value="2"/>
</dbReference>
<organism evidence="2">
    <name type="scientific">Cladocopium goreaui</name>
    <dbReference type="NCBI Taxonomy" id="2562237"/>
    <lineage>
        <taxon>Eukaryota</taxon>
        <taxon>Sar</taxon>
        <taxon>Alveolata</taxon>
        <taxon>Dinophyceae</taxon>
        <taxon>Suessiales</taxon>
        <taxon>Symbiodiniaceae</taxon>
        <taxon>Cladocopium</taxon>
    </lineage>
</organism>
<evidence type="ECO:0000256" key="1">
    <source>
        <dbReference type="ARBA" id="ARBA00022737"/>
    </source>
</evidence>
<dbReference type="Pfam" id="PF02493">
    <property type="entry name" value="MORN"/>
    <property type="match status" value="5"/>
</dbReference>
<dbReference type="GO" id="GO:0005829">
    <property type="term" value="C:cytosol"/>
    <property type="evidence" value="ECO:0007669"/>
    <property type="project" value="TreeGrafter"/>
</dbReference>
<reference evidence="3 4" key="2">
    <citation type="submission" date="2024-05" db="EMBL/GenBank/DDBJ databases">
        <authorList>
            <person name="Chen Y."/>
            <person name="Shah S."/>
            <person name="Dougan E. K."/>
            <person name="Thang M."/>
            <person name="Chan C."/>
        </authorList>
    </citation>
    <scope>NUCLEOTIDE SEQUENCE [LARGE SCALE GENOMIC DNA]</scope>
</reference>
<protein>
    <submittedName>
        <fullName evidence="3">Phosphatidylinositol 4-phosphate 5-kinase 1</fullName>
    </submittedName>
</protein>
<sequence length="208" mass="23562">MVCTCTDSQPLVETKATADENPMMADGCCCCCSGDVDIMCRPWYAVNHRKPRQANGENVEVKYEKDDATYLGGIVDGKREGYGVYKSNIETYEGQWKNDKQHGNGKHSWNDGRSYEGQYLNGRFSGKGKMVWTTDKGIMTYEGDYLDDAKHGFGKFTWPNMNVYEGGWQTGKRHGKATFTTHQGKQKVGFWQEDKFVRWEAEENAVAG</sequence>
<dbReference type="SUPFAM" id="SSF82185">
    <property type="entry name" value="Histone H3 K4-specific methyltransferase SET7/9 N-terminal domain"/>
    <property type="match status" value="1"/>
</dbReference>
<proteinExistence type="predicted"/>
<accession>A0A9P1GLX3</accession>
<dbReference type="InterPro" id="IPR003409">
    <property type="entry name" value="MORN"/>
</dbReference>
<dbReference type="PANTHER" id="PTHR43215:SF14">
    <property type="entry name" value="RADIAL SPOKE HEAD 1 HOMOLOG"/>
    <property type="match status" value="1"/>
</dbReference>
<dbReference type="EMBL" id="CAMXCT010006613">
    <property type="protein sequence ID" value="CAI4016979.1"/>
    <property type="molecule type" value="Genomic_DNA"/>
</dbReference>
<dbReference type="Proteomes" id="UP001152797">
    <property type="component" value="Unassembled WGS sequence"/>
</dbReference>
<name>A0A9P1GLX3_9DINO</name>
<reference evidence="2" key="1">
    <citation type="submission" date="2022-10" db="EMBL/GenBank/DDBJ databases">
        <authorList>
            <person name="Chen Y."/>
            <person name="Dougan E. K."/>
            <person name="Chan C."/>
            <person name="Rhodes N."/>
            <person name="Thang M."/>
        </authorList>
    </citation>
    <scope>NUCLEOTIDE SEQUENCE</scope>
</reference>
<evidence type="ECO:0000313" key="4">
    <source>
        <dbReference type="Proteomes" id="UP001152797"/>
    </source>
</evidence>
<gene>
    <name evidence="2" type="ORF">C1SCF055_LOCUS41659</name>
</gene>
<dbReference type="AlphaFoldDB" id="A0A9P1GLX3"/>
<keyword evidence="1" id="KW-0677">Repeat</keyword>
<dbReference type="EMBL" id="CAMXCT030006613">
    <property type="protein sequence ID" value="CAL4804291.1"/>
    <property type="molecule type" value="Genomic_DNA"/>
</dbReference>
<dbReference type="PANTHER" id="PTHR43215">
    <property type="entry name" value="RADIAL SPOKE HEAD 1 HOMOLOG"/>
    <property type="match status" value="1"/>
</dbReference>
<keyword evidence="4" id="KW-1185">Reference proteome</keyword>
<evidence type="ECO:0000313" key="2">
    <source>
        <dbReference type="EMBL" id="CAI4016979.1"/>
    </source>
</evidence>
<dbReference type="SMART" id="SM00698">
    <property type="entry name" value="MORN"/>
    <property type="match status" value="5"/>
</dbReference>
<evidence type="ECO:0000313" key="3">
    <source>
        <dbReference type="EMBL" id="CAL4804291.1"/>
    </source>
</evidence>